<proteinExistence type="predicted"/>
<dbReference type="RefSeq" id="WP_219760543.1">
    <property type="nucleotide sequence ID" value="NZ_JAHXRS010000034.1"/>
</dbReference>
<comment type="caution">
    <text evidence="6">The sequence shown here is derived from an EMBL/GenBank/DDBJ whole genome shotgun (WGS) entry which is preliminary data.</text>
</comment>
<dbReference type="PROSITE" id="PS50943">
    <property type="entry name" value="HTH_CROC1"/>
    <property type="match status" value="1"/>
</dbReference>
<dbReference type="SUPFAM" id="SSF53822">
    <property type="entry name" value="Periplasmic binding protein-like I"/>
    <property type="match status" value="1"/>
</dbReference>
<evidence type="ECO:0000259" key="4">
    <source>
        <dbReference type="PROSITE" id="PS50932"/>
    </source>
</evidence>
<gene>
    <name evidence="6" type="ORF">KZX47_13385</name>
</gene>
<dbReference type="InterPro" id="IPR028082">
    <property type="entry name" value="Peripla_BP_I"/>
</dbReference>
<dbReference type="SUPFAM" id="SSF47413">
    <property type="entry name" value="lambda repressor-like DNA-binding domains"/>
    <property type="match status" value="1"/>
</dbReference>
<protein>
    <submittedName>
        <fullName evidence="6">LacI family transcriptional regulator</fullName>
    </submittedName>
</protein>
<dbReference type="InterPro" id="IPR001387">
    <property type="entry name" value="Cro/C1-type_HTH"/>
</dbReference>
<name>A0ABS7A1F4_9DEIN</name>
<dbReference type="SMART" id="SM00354">
    <property type="entry name" value="HTH_LACI"/>
    <property type="match status" value="1"/>
</dbReference>
<keyword evidence="2" id="KW-0238">DNA-binding</keyword>
<dbReference type="Pfam" id="PF13377">
    <property type="entry name" value="Peripla_BP_3"/>
    <property type="match status" value="1"/>
</dbReference>
<sequence length="348" mass="38070">MTLKGSRRVTPKQRVTINAVAERAGVSISTISRVLNGRDRVSPETRARVLAAIRELGYRPSALARGLASKRTQTLGFVIPTLTDPFFMGIVAGVERAAAQSGYSLLVSCEPYAAKGRSYARLFHERRVDGLILVGIRLTRADIEEFQDHHFPVVLIQQTVGGLLPSVTADNYGGAKALVEHLISHGYRRFAYIAGSDYTPDNAERFRAMRETLAAHGLDLPDSCVASGDYTHEGGRRAMTELMERGCNPRAVFAANDQMAGGAILAIKERGLQVPDDIAVVGFDDVALARFTSPPLTTVRQPTYEMGYQAARMVLHAIEFPDERMPLSVVLPTELVRRESCGCKPDSR</sequence>
<feature type="domain" description="HTH lacI-type" evidence="4">
    <location>
        <begin position="15"/>
        <end position="69"/>
    </location>
</feature>
<evidence type="ECO:0000259" key="5">
    <source>
        <dbReference type="PROSITE" id="PS50943"/>
    </source>
</evidence>
<dbReference type="CDD" id="cd06267">
    <property type="entry name" value="PBP1_LacI_sugar_binding-like"/>
    <property type="match status" value="1"/>
</dbReference>
<dbReference type="PANTHER" id="PTHR30146:SF109">
    <property type="entry name" value="HTH-TYPE TRANSCRIPTIONAL REGULATOR GALS"/>
    <property type="match status" value="1"/>
</dbReference>
<evidence type="ECO:0000256" key="1">
    <source>
        <dbReference type="ARBA" id="ARBA00023015"/>
    </source>
</evidence>
<keyword evidence="7" id="KW-1185">Reference proteome</keyword>
<keyword evidence="1" id="KW-0805">Transcription regulation</keyword>
<dbReference type="Gene3D" id="3.40.50.2300">
    <property type="match status" value="2"/>
</dbReference>
<dbReference type="PANTHER" id="PTHR30146">
    <property type="entry name" value="LACI-RELATED TRANSCRIPTIONAL REPRESSOR"/>
    <property type="match status" value="1"/>
</dbReference>
<dbReference type="InterPro" id="IPR000843">
    <property type="entry name" value="HTH_LacI"/>
</dbReference>
<dbReference type="InterPro" id="IPR046335">
    <property type="entry name" value="LacI/GalR-like_sensor"/>
</dbReference>
<dbReference type="PROSITE" id="PS50932">
    <property type="entry name" value="HTH_LACI_2"/>
    <property type="match status" value="1"/>
</dbReference>
<dbReference type="InterPro" id="IPR010982">
    <property type="entry name" value="Lambda_DNA-bd_dom_sf"/>
</dbReference>
<evidence type="ECO:0000256" key="3">
    <source>
        <dbReference type="ARBA" id="ARBA00023163"/>
    </source>
</evidence>
<evidence type="ECO:0000313" key="7">
    <source>
        <dbReference type="Proteomes" id="UP000724268"/>
    </source>
</evidence>
<feature type="domain" description="HTH cro/C1-type" evidence="5">
    <location>
        <begin position="16"/>
        <end position="45"/>
    </location>
</feature>
<organism evidence="6 7">
    <name type="scientific">Thermus brevis</name>
    <dbReference type="NCBI Taxonomy" id="2862456"/>
    <lineage>
        <taxon>Bacteria</taxon>
        <taxon>Thermotogati</taxon>
        <taxon>Deinococcota</taxon>
        <taxon>Deinococci</taxon>
        <taxon>Thermales</taxon>
        <taxon>Thermaceae</taxon>
        <taxon>Thermus</taxon>
    </lineage>
</organism>
<reference evidence="6 7" key="1">
    <citation type="submission" date="2021-07" db="EMBL/GenBank/DDBJ databases">
        <title>Thermus aquaticus gen. n. and sp. n., a nonsporulating extreme thermophile.</title>
        <authorList>
            <person name="Hu C.-J."/>
            <person name="Li W.-J."/>
            <person name="Xian W.-D."/>
        </authorList>
    </citation>
    <scope>NUCLEOTIDE SEQUENCE [LARGE SCALE GENOMIC DNA]</scope>
    <source>
        <strain evidence="6 7">SYSU G05001</strain>
    </source>
</reference>
<dbReference type="Proteomes" id="UP000724268">
    <property type="component" value="Unassembled WGS sequence"/>
</dbReference>
<dbReference type="Pfam" id="PF00356">
    <property type="entry name" value="LacI"/>
    <property type="match status" value="1"/>
</dbReference>
<dbReference type="CDD" id="cd01392">
    <property type="entry name" value="HTH_LacI"/>
    <property type="match status" value="1"/>
</dbReference>
<evidence type="ECO:0000256" key="2">
    <source>
        <dbReference type="ARBA" id="ARBA00023125"/>
    </source>
</evidence>
<dbReference type="Gene3D" id="1.10.260.40">
    <property type="entry name" value="lambda repressor-like DNA-binding domains"/>
    <property type="match status" value="1"/>
</dbReference>
<evidence type="ECO:0000313" key="6">
    <source>
        <dbReference type="EMBL" id="MBW6396133.1"/>
    </source>
</evidence>
<accession>A0ABS7A1F4</accession>
<dbReference type="EMBL" id="JAHXRS010000034">
    <property type="protein sequence ID" value="MBW6396133.1"/>
    <property type="molecule type" value="Genomic_DNA"/>
</dbReference>
<keyword evidence="3" id="KW-0804">Transcription</keyword>